<dbReference type="SUPFAM" id="SSF52833">
    <property type="entry name" value="Thioredoxin-like"/>
    <property type="match status" value="1"/>
</dbReference>
<feature type="domain" description="Thioredoxin" evidence="3">
    <location>
        <begin position="154"/>
        <end position="314"/>
    </location>
</feature>
<dbReference type="InterPro" id="IPR042230">
    <property type="entry name" value="CusF_sf"/>
</dbReference>
<dbReference type="InterPro" id="IPR003782">
    <property type="entry name" value="SCO1/SenC"/>
</dbReference>
<dbReference type="CDD" id="cd02968">
    <property type="entry name" value="SCO"/>
    <property type="match status" value="1"/>
</dbReference>
<name>A0A1J5S6U7_9ZZZZ</name>
<gene>
    <name evidence="4" type="ORF">GALL_139680</name>
</gene>
<reference evidence="4" key="1">
    <citation type="submission" date="2016-10" db="EMBL/GenBank/DDBJ databases">
        <title>Sequence of Gallionella enrichment culture.</title>
        <authorList>
            <person name="Poehlein A."/>
            <person name="Muehling M."/>
            <person name="Daniel R."/>
        </authorList>
    </citation>
    <scope>NUCLEOTIDE SEQUENCE</scope>
</reference>
<dbReference type="Gene3D" id="2.40.50.320">
    <property type="entry name" value="Copper binding periplasmic protein CusF"/>
    <property type="match status" value="1"/>
</dbReference>
<protein>
    <recommendedName>
        <fullName evidence="3">Thioredoxin domain-containing protein</fullName>
    </recommendedName>
</protein>
<dbReference type="InterPro" id="IPR021647">
    <property type="entry name" value="CusF_Ec"/>
</dbReference>
<evidence type="ECO:0000259" key="3">
    <source>
        <dbReference type="PROSITE" id="PS51352"/>
    </source>
</evidence>
<comment type="similarity">
    <text evidence="1">Belongs to the SCO1/2 family.</text>
</comment>
<dbReference type="Pfam" id="PF02630">
    <property type="entry name" value="SCO1-SenC"/>
    <property type="match status" value="1"/>
</dbReference>
<dbReference type="PANTHER" id="PTHR12151:SF25">
    <property type="entry name" value="LINALOOL DEHYDRATASE_ISOMERASE DOMAIN-CONTAINING PROTEIN"/>
    <property type="match status" value="1"/>
</dbReference>
<dbReference type="Gene3D" id="3.40.30.10">
    <property type="entry name" value="Glutaredoxin"/>
    <property type="match status" value="1"/>
</dbReference>
<dbReference type="PANTHER" id="PTHR12151">
    <property type="entry name" value="ELECTRON TRANSPORT PROTIN SCO1/SENC FAMILY MEMBER"/>
    <property type="match status" value="1"/>
</dbReference>
<keyword evidence="2" id="KW-0186">Copper</keyword>
<evidence type="ECO:0000256" key="1">
    <source>
        <dbReference type="ARBA" id="ARBA00010996"/>
    </source>
</evidence>
<sequence length="314" mass="34039">MSRFFPRGTLGRAPACARICLSLFGLALVLGAGLVLTGCSGSKKDHAAEAATPKRYPIRGVIVSVDLKNHAVLLNHQAIPGYMPAMTMEYGMSPGDLANAKAGQRIRAMMNPDAKGLPQLEDVWPDDQAGDKAIGQGERSLRDNTVSRGTGAYRELGEKMPGFVLYNQDGKVVTAAEFKGKMVMLDFIYTRCPIANMCPLETSKMVQTQQLAKKAGVKNVEFISITLDPKNDTPGVLKEYAKDRSIDTSNFSFLTGPEQAVNDLLTQFGVLAQLKGGIIQHTLATLLISPNGTIAYRADGSDWEPKDFVDRMKL</sequence>
<proteinExistence type="inferred from homology"/>
<comment type="caution">
    <text evidence="4">The sequence shown here is derived from an EMBL/GenBank/DDBJ whole genome shotgun (WGS) entry which is preliminary data.</text>
</comment>
<dbReference type="InterPro" id="IPR036249">
    <property type="entry name" value="Thioredoxin-like_sf"/>
</dbReference>
<dbReference type="InterPro" id="IPR013766">
    <property type="entry name" value="Thioredoxin_domain"/>
</dbReference>
<accession>A0A1J5S6U7</accession>
<dbReference type="AlphaFoldDB" id="A0A1J5S6U7"/>
<dbReference type="EMBL" id="MLJW01000061">
    <property type="protein sequence ID" value="OIR04031.1"/>
    <property type="molecule type" value="Genomic_DNA"/>
</dbReference>
<dbReference type="PROSITE" id="PS51352">
    <property type="entry name" value="THIOREDOXIN_2"/>
    <property type="match status" value="1"/>
</dbReference>
<organism evidence="4">
    <name type="scientific">mine drainage metagenome</name>
    <dbReference type="NCBI Taxonomy" id="410659"/>
    <lineage>
        <taxon>unclassified sequences</taxon>
        <taxon>metagenomes</taxon>
        <taxon>ecological metagenomes</taxon>
    </lineage>
</organism>
<evidence type="ECO:0000256" key="2">
    <source>
        <dbReference type="ARBA" id="ARBA00023008"/>
    </source>
</evidence>
<dbReference type="Pfam" id="PF11604">
    <property type="entry name" value="CusF_Ec"/>
    <property type="match status" value="1"/>
</dbReference>
<evidence type="ECO:0000313" key="4">
    <source>
        <dbReference type="EMBL" id="OIR04031.1"/>
    </source>
</evidence>